<gene>
    <name evidence="2" type="ORF">C8A00DRAFT_39768</name>
</gene>
<feature type="compositionally biased region" description="Polar residues" evidence="1">
    <location>
        <begin position="161"/>
        <end position="170"/>
    </location>
</feature>
<evidence type="ECO:0000313" key="3">
    <source>
        <dbReference type="Proteomes" id="UP001302745"/>
    </source>
</evidence>
<feature type="region of interest" description="Disordered" evidence="1">
    <location>
        <begin position="161"/>
        <end position="180"/>
    </location>
</feature>
<reference evidence="2" key="1">
    <citation type="journal article" date="2023" name="Mol. Phylogenet. Evol.">
        <title>Genome-scale phylogeny and comparative genomics of the fungal order Sordariales.</title>
        <authorList>
            <person name="Hensen N."/>
            <person name="Bonometti L."/>
            <person name="Westerberg I."/>
            <person name="Brannstrom I.O."/>
            <person name="Guillou S."/>
            <person name="Cros-Aarteil S."/>
            <person name="Calhoun S."/>
            <person name="Haridas S."/>
            <person name="Kuo A."/>
            <person name="Mondo S."/>
            <person name="Pangilinan J."/>
            <person name="Riley R."/>
            <person name="LaButti K."/>
            <person name="Andreopoulos B."/>
            <person name="Lipzen A."/>
            <person name="Chen C."/>
            <person name="Yan M."/>
            <person name="Daum C."/>
            <person name="Ng V."/>
            <person name="Clum A."/>
            <person name="Steindorff A."/>
            <person name="Ohm R.A."/>
            <person name="Martin F."/>
            <person name="Silar P."/>
            <person name="Natvig D.O."/>
            <person name="Lalanne C."/>
            <person name="Gautier V."/>
            <person name="Ament-Velasquez S.L."/>
            <person name="Kruys A."/>
            <person name="Hutchinson M.I."/>
            <person name="Powell A.J."/>
            <person name="Barry K."/>
            <person name="Miller A.N."/>
            <person name="Grigoriev I.V."/>
            <person name="Debuchy R."/>
            <person name="Gladieux P."/>
            <person name="Hiltunen Thoren M."/>
            <person name="Johannesson H."/>
        </authorList>
    </citation>
    <scope>NUCLEOTIDE SEQUENCE</scope>
    <source>
        <strain evidence="2">CBS 538.74</strain>
    </source>
</reference>
<protein>
    <submittedName>
        <fullName evidence="2">Uncharacterized protein</fullName>
    </submittedName>
</protein>
<organism evidence="2 3">
    <name type="scientific">Chaetomidium leptoderma</name>
    <dbReference type="NCBI Taxonomy" id="669021"/>
    <lineage>
        <taxon>Eukaryota</taxon>
        <taxon>Fungi</taxon>
        <taxon>Dikarya</taxon>
        <taxon>Ascomycota</taxon>
        <taxon>Pezizomycotina</taxon>
        <taxon>Sordariomycetes</taxon>
        <taxon>Sordariomycetidae</taxon>
        <taxon>Sordariales</taxon>
        <taxon>Chaetomiaceae</taxon>
        <taxon>Chaetomidium</taxon>
    </lineage>
</organism>
<name>A0AAN6VUY9_9PEZI</name>
<accession>A0AAN6VUY9</accession>
<dbReference type="Proteomes" id="UP001302745">
    <property type="component" value="Unassembled WGS sequence"/>
</dbReference>
<evidence type="ECO:0000256" key="1">
    <source>
        <dbReference type="SAM" id="MobiDB-lite"/>
    </source>
</evidence>
<dbReference type="EMBL" id="MU856844">
    <property type="protein sequence ID" value="KAK4157915.1"/>
    <property type="molecule type" value="Genomic_DNA"/>
</dbReference>
<feature type="region of interest" description="Disordered" evidence="1">
    <location>
        <begin position="41"/>
        <end position="67"/>
    </location>
</feature>
<feature type="region of interest" description="Disordered" evidence="1">
    <location>
        <begin position="341"/>
        <end position="379"/>
    </location>
</feature>
<sequence length="519" mass="56726">MDDDFSLYLLSGNGAGNDDLDSLFGGDDDTELTSLFTEVGAVAPPWQEPNCEPASPSSQARPHQATNPAAQLCLPEVPAPAQFDHEQAHWPLQLSLPAVPDPLAALLSLQDGHTSGDLVVSTQDSTHNTPGTACTVASPGEISDDAALEAELESLWESITSQEQPVNAHSESPESDAVSDDNIILPTQIPGFRYGRSNTNSWIRLPRRIDRDQKEAEELMYYITLKDLYGHLELDIGEGKRLSGEMKKLLKEPPLVQFVEQPATRSSQTKKNLIRIGLYMLISKQWGSTWFGDGCTTAKPRTLLWPRDSSILLAGFVMLLYRMYNNQRQMHQTFLRAQARSLQNNSTTNSAESPSPSSRSPSAMPADRLPESPPPTPECQAFFEAVARDASAAKKRKHAEAVLGITTTTTTAAAGGQPVHEVEVPANARLKYHVYIKDKTDGGDLAPPTTYRHTDYMIARGAFASLKSSFEAAGQVPIVEIQTPFGRKSITSEEEWENAVLAIYNVRRAGGVVEVDVFV</sequence>
<reference evidence="2" key="2">
    <citation type="submission" date="2023-05" db="EMBL/GenBank/DDBJ databases">
        <authorList>
            <consortium name="Lawrence Berkeley National Laboratory"/>
            <person name="Steindorff A."/>
            <person name="Hensen N."/>
            <person name="Bonometti L."/>
            <person name="Westerberg I."/>
            <person name="Brannstrom I.O."/>
            <person name="Guillou S."/>
            <person name="Cros-Aarteil S."/>
            <person name="Calhoun S."/>
            <person name="Haridas S."/>
            <person name="Kuo A."/>
            <person name="Mondo S."/>
            <person name="Pangilinan J."/>
            <person name="Riley R."/>
            <person name="Labutti K."/>
            <person name="Andreopoulos B."/>
            <person name="Lipzen A."/>
            <person name="Chen C."/>
            <person name="Yanf M."/>
            <person name="Daum C."/>
            <person name="Ng V."/>
            <person name="Clum A."/>
            <person name="Ohm R."/>
            <person name="Martin F."/>
            <person name="Silar P."/>
            <person name="Natvig D."/>
            <person name="Lalanne C."/>
            <person name="Gautier V."/>
            <person name="Ament-Velasquez S.L."/>
            <person name="Kruys A."/>
            <person name="Hutchinson M.I."/>
            <person name="Powell A.J."/>
            <person name="Barry K."/>
            <person name="Miller A.N."/>
            <person name="Grigoriev I.V."/>
            <person name="Debuchy R."/>
            <person name="Gladieux P."/>
            <person name="Thoren M.H."/>
            <person name="Johannesson H."/>
        </authorList>
    </citation>
    <scope>NUCLEOTIDE SEQUENCE</scope>
    <source>
        <strain evidence="2">CBS 538.74</strain>
    </source>
</reference>
<dbReference type="AlphaFoldDB" id="A0AAN6VUY9"/>
<evidence type="ECO:0000313" key="2">
    <source>
        <dbReference type="EMBL" id="KAK4157915.1"/>
    </source>
</evidence>
<proteinExistence type="predicted"/>
<feature type="compositionally biased region" description="Polar residues" evidence="1">
    <location>
        <begin position="55"/>
        <end position="67"/>
    </location>
</feature>
<keyword evidence="3" id="KW-1185">Reference proteome</keyword>
<comment type="caution">
    <text evidence="2">The sequence shown here is derived from an EMBL/GenBank/DDBJ whole genome shotgun (WGS) entry which is preliminary data.</text>
</comment>
<feature type="compositionally biased region" description="Low complexity" evidence="1">
    <location>
        <begin position="350"/>
        <end position="366"/>
    </location>
</feature>